<dbReference type="Proteomes" id="UP001500665">
    <property type="component" value="Unassembled WGS sequence"/>
</dbReference>
<dbReference type="RefSeq" id="WP_344242093.1">
    <property type="nucleotide sequence ID" value="NZ_BAAAHH010000014.1"/>
</dbReference>
<dbReference type="PANTHER" id="PTHR39175">
    <property type="entry name" value="FAMILY PROTEIN, PUTATIVE (AFU_ORTHOLOGUE AFUA_3G15060)-RELATED"/>
    <property type="match status" value="1"/>
</dbReference>
<dbReference type="InterPro" id="IPR029068">
    <property type="entry name" value="Glyas_Bleomycin-R_OHBP_Dase"/>
</dbReference>
<name>A0ABP4BV91_9ACTN</name>
<feature type="domain" description="VOC" evidence="1">
    <location>
        <begin position="20"/>
        <end position="134"/>
    </location>
</feature>
<keyword evidence="3" id="KW-1185">Reference proteome</keyword>
<protein>
    <submittedName>
        <fullName evidence="2">VOC family protein</fullName>
    </submittedName>
</protein>
<evidence type="ECO:0000313" key="2">
    <source>
        <dbReference type="EMBL" id="GAA0954159.1"/>
    </source>
</evidence>
<dbReference type="InterPro" id="IPR037523">
    <property type="entry name" value="VOC_core"/>
</dbReference>
<dbReference type="PROSITE" id="PS51819">
    <property type="entry name" value="VOC"/>
    <property type="match status" value="1"/>
</dbReference>
<comment type="caution">
    <text evidence="2">The sequence shown here is derived from an EMBL/GenBank/DDBJ whole genome shotgun (WGS) entry which is preliminary data.</text>
</comment>
<evidence type="ECO:0000259" key="1">
    <source>
        <dbReference type="PROSITE" id="PS51819"/>
    </source>
</evidence>
<gene>
    <name evidence="2" type="ORF">GCM10009550_37060</name>
</gene>
<dbReference type="Gene3D" id="3.10.180.10">
    <property type="entry name" value="2,3-Dihydroxybiphenyl 1,2-Dioxygenase, domain 1"/>
    <property type="match status" value="1"/>
</dbReference>
<organism evidence="2 3">
    <name type="scientific">Actinocorallia libanotica</name>
    <dbReference type="NCBI Taxonomy" id="46162"/>
    <lineage>
        <taxon>Bacteria</taxon>
        <taxon>Bacillati</taxon>
        <taxon>Actinomycetota</taxon>
        <taxon>Actinomycetes</taxon>
        <taxon>Streptosporangiales</taxon>
        <taxon>Thermomonosporaceae</taxon>
        <taxon>Actinocorallia</taxon>
    </lineage>
</organism>
<accession>A0ABP4BV91</accession>
<dbReference type="SUPFAM" id="SSF54593">
    <property type="entry name" value="Glyoxalase/Bleomycin resistance protein/Dihydroxybiphenyl dioxygenase"/>
    <property type="match status" value="1"/>
</dbReference>
<sequence>MTETSGQGYGPVHETGAGYGLHHVQLAIPPGGEPLCREFYVGVLGMVELTKPPVLAARGGLWVRADGLELHLGVETGFRPARKAHPGILVADIDALAGRLTRAGIEVTWDDGFPGHRRLYTCDAVGNRLEFLQRDGSPAQW</sequence>
<reference evidence="3" key="1">
    <citation type="journal article" date="2019" name="Int. J. Syst. Evol. Microbiol.">
        <title>The Global Catalogue of Microorganisms (GCM) 10K type strain sequencing project: providing services to taxonomists for standard genome sequencing and annotation.</title>
        <authorList>
            <consortium name="The Broad Institute Genomics Platform"/>
            <consortium name="The Broad Institute Genome Sequencing Center for Infectious Disease"/>
            <person name="Wu L."/>
            <person name="Ma J."/>
        </authorList>
    </citation>
    <scope>NUCLEOTIDE SEQUENCE [LARGE SCALE GENOMIC DNA]</scope>
    <source>
        <strain evidence="3">JCM 10696</strain>
    </source>
</reference>
<proteinExistence type="predicted"/>
<dbReference type="PANTHER" id="PTHR39175:SF1">
    <property type="entry name" value="FAMILY PROTEIN, PUTATIVE (AFU_ORTHOLOGUE AFUA_3G15060)-RELATED"/>
    <property type="match status" value="1"/>
</dbReference>
<dbReference type="EMBL" id="BAAAHH010000014">
    <property type="protein sequence ID" value="GAA0954159.1"/>
    <property type="molecule type" value="Genomic_DNA"/>
</dbReference>
<evidence type="ECO:0000313" key="3">
    <source>
        <dbReference type="Proteomes" id="UP001500665"/>
    </source>
</evidence>